<dbReference type="EMBL" id="AHAT01024106">
    <property type="status" value="NOT_ANNOTATED_CDS"/>
    <property type="molecule type" value="Genomic_DNA"/>
</dbReference>
<proteinExistence type="predicted"/>
<dbReference type="GO" id="GO:0003727">
    <property type="term" value="F:single-stranded RNA binding"/>
    <property type="evidence" value="ECO:0000318"/>
    <property type="project" value="GO_Central"/>
</dbReference>
<feature type="compositionally biased region" description="Basic and acidic residues" evidence="5">
    <location>
        <begin position="238"/>
        <end position="279"/>
    </location>
</feature>
<evidence type="ECO:0000259" key="6">
    <source>
        <dbReference type="PROSITE" id="PS50102"/>
    </source>
</evidence>
<dbReference type="InterPro" id="IPR034500">
    <property type="entry name" value="RBM7_RRM"/>
</dbReference>
<dbReference type="FunFam" id="3.30.70.330:FF:001300">
    <property type="entry name" value="RNA-binding motif protein 7"/>
    <property type="match status" value="1"/>
</dbReference>
<reference evidence="7" key="3">
    <citation type="submission" date="2025-09" db="UniProtKB">
        <authorList>
            <consortium name="Ensembl"/>
        </authorList>
    </citation>
    <scope>IDENTIFICATION</scope>
</reference>
<dbReference type="GeneTree" id="ENSGT00870000136493"/>
<evidence type="ECO:0000256" key="3">
    <source>
        <dbReference type="ARBA" id="ARBA00023242"/>
    </source>
</evidence>
<evidence type="ECO:0000256" key="1">
    <source>
        <dbReference type="ARBA" id="ARBA00004642"/>
    </source>
</evidence>
<dbReference type="PANTHER" id="PTHR13798">
    <property type="entry name" value="RNA BINDING MOTIF RBM PROTEIN -RELATED"/>
    <property type="match status" value="1"/>
</dbReference>
<dbReference type="FunCoup" id="W5M383">
    <property type="interactions" value="892"/>
</dbReference>
<evidence type="ECO:0000256" key="5">
    <source>
        <dbReference type="SAM" id="MobiDB-lite"/>
    </source>
</evidence>
<name>W5M383_LEPOC</name>
<feature type="region of interest" description="Disordered" evidence="5">
    <location>
        <begin position="84"/>
        <end position="148"/>
    </location>
</feature>
<protein>
    <submittedName>
        <fullName evidence="7">RNA binding motif protein 7</fullName>
    </submittedName>
</protein>
<feature type="domain" description="RRM" evidence="6">
    <location>
        <begin position="9"/>
        <end position="86"/>
    </location>
</feature>
<dbReference type="InterPro" id="IPR052285">
    <property type="entry name" value="NEXT_complex_subunit"/>
</dbReference>
<dbReference type="Bgee" id="ENSLOCG00000002408">
    <property type="expression patterns" value="Expressed in ovary and 13 other cell types or tissues"/>
</dbReference>
<dbReference type="InterPro" id="IPR012677">
    <property type="entry name" value="Nucleotide-bd_a/b_plait_sf"/>
</dbReference>
<dbReference type="GO" id="GO:0000381">
    <property type="term" value="P:regulation of alternative mRNA splicing, via spliceosome"/>
    <property type="evidence" value="ECO:0000318"/>
    <property type="project" value="GO_Central"/>
</dbReference>
<feature type="compositionally biased region" description="Basic and acidic residues" evidence="5">
    <location>
        <begin position="213"/>
        <end position="225"/>
    </location>
</feature>
<feature type="compositionally biased region" description="Low complexity" evidence="5">
    <location>
        <begin position="94"/>
        <end position="111"/>
    </location>
</feature>
<reference evidence="8" key="1">
    <citation type="submission" date="2011-12" db="EMBL/GenBank/DDBJ databases">
        <title>The Draft Genome of Lepisosteus oculatus.</title>
        <authorList>
            <consortium name="The Broad Institute Genome Assembly &amp; Analysis Group"/>
            <consortium name="Computational R&amp;D Group"/>
            <consortium name="and Sequencing Platform"/>
            <person name="Di Palma F."/>
            <person name="Alfoldi J."/>
            <person name="Johnson J."/>
            <person name="Berlin A."/>
            <person name="Gnerre S."/>
            <person name="Jaffe D."/>
            <person name="MacCallum I."/>
            <person name="Young S."/>
            <person name="Walker B.J."/>
            <person name="Lander E.S."/>
            <person name="Lindblad-Toh K."/>
        </authorList>
    </citation>
    <scope>NUCLEOTIDE SEQUENCE [LARGE SCALE GENOMIC DNA]</scope>
</reference>
<dbReference type="OMA" id="EPEFQHD"/>
<feature type="compositionally biased region" description="Low complexity" evidence="5">
    <location>
        <begin position="182"/>
        <end position="196"/>
    </location>
</feature>
<keyword evidence="3" id="KW-0539">Nucleus</keyword>
<keyword evidence="2 4" id="KW-0694">RNA-binding</keyword>
<feature type="compositionally biased region" description="Polar residues" evidence="5">
    <location>
        <begin position="126"/>
        <end position="148"/>
    </location>
</feature>
<sequence>MGVSDEVDKTLFVGNLDTRVTEELLFELFLQAGPVINVKIPKDKDGRPKPFAFVNFKHEVSVPYGMDLLNGTSLFGRPLKIQFRSGSTHRSPDGNSPGSSQNLSSSGTPSPQGGRYDRVPDLMGSQVYSTPPQLQRSYSSPDSLQRQAMHNTSMRSLALRLLLASLPVDQCKASPLLKQRSRGFQQQGSQQYRQGSPWQEEGSPHRGHRHHHQQDGGHYSREQRFPDSGSSSGSGSEWHFRGQREDYLQDERMSSTRSRDHPERRRDTSREGRWRQHRY</sequence>
<dbReference type="SMART" id="SM00360">
    <property type="entry name" value="RRM"/>
    <property type="match status" value="1"/>
</dbReference>
<dbReference type="EMBL" id="AHAT01024108">
    <property type="status" value="NOT_ANNOTATED_CDS"/>
    <property type="molecule type" value="Genomic_DNA"/>
</dbReference>
<comment type="subcellular location">
    <subcellularLocation>
        <location evidence="1">Nucleus</location>
        <location evidence="1">Nucleoplasm</location>
    </subcellularLocation>
</comment>
<evidence type="ECO:0000256" key="2">
    <source>
        <dbReference type="ARBA" id="ARBA00022884"/>
    </source>
</evidence>
<dbReference type="PROSITE" id="PS50102">
    <property type="entry name" value="RRM"/>
    <property type="match status" value="1"/>
</dbReference>
<dbReference type="GO" id="GO:0021693">
    <property type="term" value="P:cerebellar Purkinje cell layer structural organization"/>
    <property type="evidence" value="ECO:0007669"/>
    <property type="project" value="Ensembl"/>
</dbReference>
<dbReference type="eggNOG" id="KOG4454">
    <property type="taxonomic scope" value="Eukaryota"/>
</dbReference>
<dbReference type="InParanoid" id="W5M383"/>
<keyword evidence="8" id="KW-1185">Reference proteome</keyword>
<dbReference type="GO" id="GO:0005654">
    <property type="term" value="C:nucleoplasm"/>
    <property type="evidence" value="ECO:0007669"/>
    <property type="project" value="UniProtKB-SubCell"/>
</dbReference>
<dbReference type="Proteomes" id="UP000018468">
    <property type="component" value="Linkage group LG26"/>
</dbReference>
<dbReference type="GO" id="GO:0005634">
    <property type="term" value="C:nucleus"/>
    <property type="evidence" value="ECO:0000318"/>
    <property type="project" value="GO_Central"/>
</dbReference>
<dbReference type="EMBL" id="AHAT01024107">
    <property type="status" value="NOT_ANNOTATED_CDS"/>
    <property type="molecule type" value="Genomic_DNA"/>
</dbReference>
<accession>W5M383</accession>
<evidence type="ECO:0000313" key="8">
    <source>
        <dbReference type="Proteomes" id="UP000018468"/>
    </source>
</evidence>
<dbReference type="STRING" id="7918.ENSLOCP00000002841"/>
<dbReference type="Pfam" id="PF00076">
    <property type="entry name" value="RRM_1"/>
    <property type="match status" value="1"/>
</dbReference>
<evidence type="ECO:0000256" key="4">
    <source>
        <dbReference type="PROSITE-ProRule" id="PRU00176"/>
    </source>
</evidence>
<evidence type="ECO:0000313" key="7">
    <source>
        <dbReference type="Ensembl" id="ENSLOCP00000002841.1"/>
    </source>
</evidence>
<dbReference type="AlphaFoldDB" id="W5M383"/>
<dbReference type="CDD" id="cd12592">
    <property type="entry name" value="RRM_RBM7"/>
    <property type="match status" value="1"/>
</dbReference>
<dbReference type="Gene3D" id="3.30.70.330">
    <property type="match status" value="1"/>
</dbReference>
<reference evidence="7" key="2">
    <citation type="submission" date="2025-08" db="UniProtKB">
        <authorList>
            <consortium name="Ensembl"/>
        </authorList>
    </citation>
    <scope>IDENTIFICATION</scope>
</reference>
<dbReference type="Ensembl" id="ENSLOCT00000002847.1">
    <property type="protein sequence ID" value="ENSLOCP00000002841.1"/>
    <property type="gene ID" value="ENSLOCG00000002408.1"/>
</dbReference>
<dbReference type="InterPro" id="IPR000504">
    <property type="entry name" value="RRM_dom"/>
</dbReference>
<dbReference type="GO" id="GO:0007409">
    <property type="term" value="P:axonogenesis"/>
    <property type="evidence" value="ECO:0007669"/>
    <property type="project" value="Ensembl"/>
</dbReference>
<dbReference type="SUPFAM" id="SSF54928">
    <property type="entry name" value="RNA-binding domain, RBD"/>
    <property type="match status" value="1"/>
</dbReference>
<dbReference type="InterPro" id="IPR035979">
    <property type="entry name" value="RBD_domain_sf"/>
</dbReference>
<organism evidence="7 8">
    <name type="scientific">Lepisosteus oculatus</name>
    <name type="common">Spotted gar</name>
    <dbReference type="NCBI Taxonomy" id="7918"/>
    <lineage>
        <taxon>Eukaryota</taxon>
        <taxon>Metazoa</taxon>
        <taxon>Chordata</taxon>
        <taxon>Craniata</taxon>
        <taxon>Vertebrata</taxon>
        <taxon>Euteleostomi</taxon>
        <taxon>Actinopterygii</taxon>
        <taxon>Neopterygii</taxon>
        <taxon>Holostei</taxon>
        <taxon>Semionotiformes</taxon>
        <taxon>Lepisosteidae</taxon>
        <taxon>Lepisosteus</taxon>
    </lineage>
</organism>
<feature type="region of interest" description="Disordered" evidence="5">
    <location>
        <begin position="180"/>
        <end position="279"/>
    </location>
</feature>
<dbReference type="PANTHER" id="PTHR13798:SF11">
    <property type="entry name" value="RNA-BINDING PROTEIN 7-RELATED"/>
    <property type="match status" value="1"/>
</dbReference>